<dbReference type="GO" id="GO:0006260">
    <property type="term" value="P:DNA replication"/>
    <property type="evidence" value="ECO:0007669"/>
    <property type="project" value="InterPro"/>
</dbReference>
<comment type="caution">
    <text evidence="2">The sequence shown here is derived from an EMBL/GenBank/DDBJ whole genome shotgun (WGS) entry which is preliminary data.</text>
</comment>
<dbReference type="EMBL" id="VDFO01000072">
    <property type="protein sequence ID" value="MQS98601.1"/>
    <property type="molecule type" value="Genomic_DNA"/>
</dbReference>
<dbReference type="AlphaFoldDB" id="A0A5P0ZZV6"/>
<dbReference type="Pfam" id="PF05732">
    <property type="entry name" value="RepL"/>
    <property type="match status" value="1"/>
</dbReference>
<dbReference type="GO" id="GO:0006276">
    <property type="term" value="P:plasmid maintenance"/>
    <property type="evidence" value="ECO:0007669"/>
    <property type="project" value="InterPro"/>
</dbReference>
<evidence type="ECO:0000259" key="1">
    <source>
        <dbReference type="Pfam" id="PF05732"/>
    </source>
</evidence>
<dbReference type="Proteomes" id="UP000371423">
    <property type="component" value="Unassembled WGS sequence"/>
</dbReference>
<dbReference type="SUPFAM" id="SSF46785">
    <property type="entry name" value="Winged helix' DNA-binding domain"/>
    <property type="match status" value="1"/>
</dbReference>
<proteinExistence type="predicted"/>
<dbReference type="OrthoDB" id="2402632at2"/>
<evidence type="ECO:0000313" key="3">
    <source>
        <dbReference type="Proteomes" id="UP000371423"/>
    </source>
</evidence>
<name>A0A5P0ZZV6_9LACO</name>
<sequence length="147" mass="16996">MSTISSDTKFLGNGKWVNQDTGEMIEVNEVVKRVPRSGFEITYLTYFMDLFDKLGGQKYQVFKYIIENRSRDTNTLITTNKELSRLTKTSTKTVQDTINLLKEAGLIERRMGAIMLNPKLVHRGSNQKEKYLLQRFEAFDQADSTEK</sequence>
<accession>A0A5P0ZZV6</accession>
<gene>
    <name evidence="2" type="ORF">FHL05_12140</name>
</gene>
<dbReference type="RefSeq" id="WP_060678089.1">
    <property type="nucleotide sequence ID" value="NZ_VDFO01000072.1"/>
</dbReference>
<evidence type="ECO:0000313" key="2">
    <source>
        <dbReference type="EMBL" id="MQS98601.1"/>
    </source>
</evidence>
<protein>
    <recommendedName>
        <fullName evidence="1">Plasmid replication protein RepL domain-containing protein</fullName>
    </recommendedName>
</protein>
<dbReference type="InterPro" id="IPR036390">
    <property type="entry name" value="WH_DNA-bd_sf"/>
</dbReference>
<feature type="domain" description="Plasmid replication protein RepL" evidence="1">
    <location>
        <begin position="7"/>
        <end position="143"/>
    </location>
</feature>
<dbReference type="InterPro" id="IPR008813">
    <property type="entry name" value="Plasmid_replication_RepL"/>
</dbReference>
<organism evidence="2 3">
    <name type="scientific">Companilactobacillus halodurans</name>
    <dbReference type="NCBI Taxonomy" id="2584183"/>
    <lineage>
        <taxon>Bacteria</taxon>
        <taxon>Bacillati</taxon>
        <taxon>Bacillota</taxon>
        <taxon>Bacilli</taxon>
        <taxon>Lactobacillales</taxon>
        <taxon>Lactobacillaceae</taxon>
        <taxon>Companilactobacillus</taxon>
    </lineage>
</organism>
<reference evidence="2 3" key="1">
    <citation type="journal article" date="2019" name="Syst. Appl. Microbiol.">
        <title>Polyphasic characterization of two novel Lactobacillus spp. isolated from blown salami packages: Description of Lactobacillus halodurans sp. nov. and Lactobacillus salsicarnum sp. nov.</title>
        <authorList>
            <person name="Schuster J.A."/>
            <person name="Klingl A."/>
            <person name="Vogel R.F."/>
            <person name="Ehrmann M.A."/>
        </authorList>
    </citation>
    <scope>NUCLEOTIDE SEQUENCE [LARGE SCALE GENOMIC DNA]</scope>
    <source>
        <strain evidence="2 3">TMW 1.1920</strain>
    </source>
</reference>
<keyword evidence="3" id="KW-1185">Reference proteome</keyword>